<organism evidence="12 13">
    <name type="scientific">Bacteroides helcogenes (strain ATCC 35417 / DSM 20613 / JCM 6297 / CCUG 15421 / P 36-108)</name>
    <dbReference type="NCBI Taxonomy" id="693979"/>
    <lineage>
        <taxon>Bacteria</taxon>
        <taxon>Pseudomonadati</taxon>
        <taxon>Bacteroidota</taxon>
        <taxon>Bacteroidia</taxon>
        <taxon>Bacteroidales</taxon>
        <taxon>Bacteroidaceae</taxon>
        <taxon>Bacteroides</taxon>
    </lineage>
</organism>
<dbReference type="GO" id="GO:0009035">
    <property type="term" value="F:type I site-specific deoxyribonuclease activity"/>
    <property type="evidence" value="ECO:0007669"/>
    <property type="project" value="UniProtKB-EC"/>
</dbReference>
<dbReference type="GO" id="GO:0009307">
    <property type="term" value="P:DNA restriction-modification system"/>
    <property type="evidence" value="ECO:0007669"/>
    <property type="project" value="UniProtKB-KW"/>
</dbReference>
<evidence type="ECO:0000256" key="3">
    <source>
        <dbReference type="ARBA" id="ARBA00022722"/>
    </source>
</evidence>
<comment type="catalytic activity">
    <reaction evidence="1 10">
        <text>Endonucleolytic cleavage of DNA to give random double-stranded fragments with terminal 5'-phosphates, ATP is simultaneously hydrolyzed.</text>
        <dbReference type="EC" id="3.1.21.3"/>
    </reaction>
</comment>
<dbReference type="Proteomes" id="UP000008630">
    <property type="component" value="Chromosome"/>
</dbReference>
<keyword evidence="8 10" id="KW-0067">ATP-binding</keyword>
<protein>
    <recommendedName>
        <fullName evidence="10">Type I restriction enzyme endonuclease subunit</fullName>
        <shortName evidence="10">R protein</shortName>
        <ecNumber evidence="10">3.1.21.3</ecNumber>
    </recommendedName>
</protein>
<dbReference type="EMBL" id="CP002352">
    <property type="protein sequence ID" value="ADV44518.1"/>
    <property type="molecule type" value="Genomic_DNA"/>
</dbReference>
<dbReference type="InterPro" id="IPR040980">
    <property type="entry name" value="SWI2_SNF2"/>
</dbReference>
<dbReference type="HOGENOM" id="CLU_004848_1_0_10"/>
<dbReference type="Pfam" id="PF18766">
    <property type="entry name" value="SWI2_SNF2"/>
    <property type="match status" value="1"/>
</dbReference>
<keyword evidence="3" id="KW-0540">Nuclease</keyword>
<dbReference type="Pfam" id="PF12008">
    <property type="entry name" value="EcoR124_C"/>
    <property type="match status" value="1"/>
</dbReference>
<dbReference type="InterPro" id="IPR022625">
    <property type="entry name" value="TypeI_RM_Rsu_C"/>
</dbReference>
<reference evidence="12 13" key="2">
    <citation type="journal article" date="2011" name="Stand. Genomic Sci.">
        <title>Complete genome sequence of Bacteroides helcogenes type strain (P 36-108).</title>
        <authorList>
            <person name="Pati A."/>
            <person name="Gronow S."/>
            <person name="Zeytun A."/>
            <person name="Lapidus A."/>
            <person name="Nolan M."/>
            <person name="Hammon N."/>
            <person name="Deshpande S."/>
            <person name="Cheng J.F."/>
            <person name="Tapia R."/>
            <person name="Han C."/>
            <person name="Goodwin L."/>
            <person name="Pitluck S."/>
            <person name="Liolios K."/>
            <person name="Pagani I."/>
            <person name="Ivanova N."/>
            <person name="Mavromatis K."/>
            <person name="Chen A."/>
            <person name="Palaniappan K."/>
            <person name="Land M."/>
            <person name="Hauser L."/>
            <person name="Chang Y.J."/>
            <person name="Jeffries C.D."/>
            <person name="Detter J.C."/>
            <person name="Brambilla E."/>
            <person name="Rohde M."/>
            <person name="Goker M."/>
            <person name="Woyke T."/>
            <person name="Bristow J."/>
            <person name="Eisen J.A."/>
            <person name="Markowitz V."/>
            <person name="Hugenholtz P."/>
            <person name="Kyrpides N.C."/>
            <person name="Klenk H.P."/>
            <person name="Lucas S."/>
        </authorList>
    </citation>
    <scope>NUCLEOTIDE SEQUENCE [LARGE SCALE GENOMIC DNA]</scope>
    <source>
        <strain evidence="13">ATCC 35417 / DSM 20613 / JCM 6297 / CCUG 15421 / P 36-108</strain>
    </source>
</reference>
<dbReference type="SMART" id="SM00487">
    <property type="entry name" value="DEXDc"/>
    <property type="match status" value="1"/>
</dbReference>
<dbReference type="Gene3D" id="3.90.1570.50">
    <property type="match status" value="2"/>
</dbReference>
<dbReference type="Gene3D" id="1.20.58.2040">
    <property type="match status" value="1"/>
</dbReference>
<evidence type="ECO:0000256" key="10">
    <source>
        <dbReference type="RuleBase" id="RU364115"/>
    </source>
</evidence>
<dbReference type="InterPro" id="IPR007409">
    <property type="entry name" value="Restrct_endonuc_type1_HsdR_N"/>
</dbReference>
<evidence type="ECO:0000259" key="11">
    <source>
        <dbReference type="PROSITE" id="PS51192"/>
    </source>
</evidence>
<dbReference type="CDD" id="cd18030">
    <property type="entry name" value="DEXHc_RE_I_HsdR"/>
    <property type="match status" value="1"/>
</dbReference>
<dbReference type="PANTHER" id="PTHR30195">
    <property type="entry name" value="TYPE I SITE-SPECIFIC DEOXYRIBONUCLEASE PROTEIN SUBUNIT M AND R"/>
    <property type="match status" value="1"/>
</dbReference>
<evidence type="ECO:0000256" key="8">
    <source>
        <dbReference type="ARBA" id="ARBA00022840"/>
    </source>
</evidence>
<dbReference type="GO" id="GO:0005524">
    <property type="term" value="F:ATP binding"/>
    <property type="evidence" value="ECO:0007669"/>
    <property type="project" value="UniProtKB-KW"/>
</dbReference>
<dbReference type="EC" id="3.1.21.3" evidence="10"/>
<gene>
    <name evidence="12" type="ordered locus">Bache_2558</name>
</gene>
<evidence type="ECO:0000256" key="4">
    <source>
        <dbReference type="ARBA" id="ARBA00022741"/>
    </source>
</evidence>
<dbReference type="eggNOG" id="COG0610">
    <property type="taxonomic scope" value="Bacteria"/>
</dbReference>
<name>E6SVS9_BACT6</name>
<dbReference type="NCBIfam" id="TIGR00348">
    <property type="entry name" value="hsdR"/>
    <property type="match status" value="1"/>
</dbReference>
<evidence type="ECO:0000256" key="2">
    <source>
        <dbReference type="ARBA" id="ARBA00008598"/>
    </source>
</evidence>
<keyword evidence="5 10" id="KW-0680">Restriction system</keyword>
<evidence type="ECO:0000256" key="1">
    <source>
        <dbReference type="ARBA" id="ARBA00000851"/>
    </source>
</evidence>
<dbReference type="Pfam" id="PF04313">
    <property type="entry name" value="HSDR_N"/>
    <property type="match status" value="1"/>
</dbReference>
<dbReference type="Gene3D" id="3.40.50.300">
    <property type="entry name" value="P-loop containing nucleotide triphosphate hydrolases"/>
    <property type="match status" value="2"/>
</dbReference>
<feature type="domain" description="Helicase ATP-binding" evidence="11">
    <location>
        <begin position="311"/>
        <end position="448"/>
    </location>
</feature>
<dbReference type="InterPro" id="IPR004473">
    <property type="entry name" value="Restrct_endonuc_typeI_HsdR"/>
</dbReference>
<comment type="similarity">
    <text evidence="2 10">Belongs to the HsdR family.</text>
</comment>
<dbReference type="AlphaFoldDB" id="E6SVS9"/>
<dbReference type="InterPro" id="IPR027417">
    <property type="entry name" value="P-loop_NTPase"/>
</dbReference>
<dbReference type="CDD" id="cd18800">
    <property type="entry name" value="SF2_C_EcoR124I-like"/>
    <property type="match status" value="1"/>
</dbReference>
<accession>E6SVS9</accession>
<evidence type="ECO:0000256" key="7">
    <source>
        <dbReference type="ARBA" id="ARBA00022801"/>
    </source>
</evidence>
<evidence type="ECO:0000256" key="9">
    <source>
        <dbReference type="ARBA" id="ARBA00023125"/>
    </source>
</evidence>
<keyword evidence="7 10" id="KW-0378">Hydrolase</keyword>
<dbReference type="GO" id="GO:0003677">
    <property type="term" value="F:DNA binding"/>
    <property type="evidence" value="ECO:0007669"/>
    <property type="project" value="UniProtKB-KW"/>
</dbReference>
<dbReference type="Gene3D" id="1.10.10.2110">
    <property type="match status" value="1"/>
</dbReference>
<dbReference type="SUPFAM" id="SSF52540">
    <property type="entry name" value="P-loop containing nucleoside triphosphate hydrolases"/>
    <property type="match status" value="2"/>
</dbReference>
<dbReference type="STRING" id="693979.Bache_2558"/>
<evidence type="ECO:0000256" key="5">
    <source>
        <dbReference type="ARBA" id="ARBA00022747"/>
    </source>
</evidence>
<sequence length="1041" mass="120752">MEGGRTMIQYNTIAELQNYIVLDNYVKSPIACDPPAGYQTEAGLEYEFIDDLKNQGYEYVQEITSPDALLINARKQLQTLNQVVFTDAEWARFVEEYLDKSSDSLVEKTKKVHENYIYDFVFDDGHIQNIYLVDKTNITRNKVQVINQFEQTGTQANRYDVTILVNGLPMVQIELKKRGVAIREAFNQVHRYSKESFNSESSLYKYLQIFVISNGTDTRYFANTVKRDKNSFDFTMNWAKADNTLIRDLKDFTATFFQKNTLLQILLTYSVFDTGDTLLIMRPYQIAATERILWKIKSAYQTKKWGTTEGDGYIWHTTGSGKTLTSFKVARLATELDFINKVFFVVDRKDLDYQTMKEYQRFSPDSVNGSESTAGLKRNIDKDDNKIIVTTIQKLNNLMKSESNLPVYQKQVVFIFDECHRSQFGEAQKNLRKNFKKYYQFGFTGTPIFPENALGTETTASVFGRELHSYVITDAIRDEKVLKFKVDYNDVRPQFKTLEAEHDEVKLNAAENKKLLLHPDRIKEISQYILQNFKIKTHRNQGNNKGFNAMFAVNSVEAAKLYYQELKNLQKDNEKPLKIATIFSFTPNEEQNAAGDIVEENFEPSAMDSSAKEFLAKAINDYNTLFKTSFGVDSREFQNYYRDLAKRVKNQEVDLLIVVGMFLTGFDAPTLNTLFVDKNLRYHGLMQAFSRTNRIYDATKTFGNIVTFRDLEHDTIDAITLFGDKNTKNVVLEKSYKEYLEGFIDIATGKARRGYVEVVKELTEKFPAPNEIITEADKKAFVKVFGEYLQIENILQNYDEFTYLKALQKINQKDSTALETFKNTYFLTDKDITAMQNIDVLKERTVQDYRSTYNDIRDWFRHERAGKAPENSKIDWDDVVFEIDLLKSQEIDLDYILELIFEHNKKAKDKIALIDDVRRVIRASIGNRAKESLIIDFINETDLELIQDKTGIIATFYAYAQEKQKEEASTLIAEERLNEEAAKRYIQTSLKRKYASENGTDLNAILPKMSPLNPQYLTKKQSVFQRIVAFVEKFRDIGWQI</sequence>
<keyword evidence="6" id="KW-0255">Endonuclease</keyword>
<proteinExistence type="inferred from homology"/>
<reference key="1">
    <citation type="submission" date="2010-11" db="EMBL/GenBank/DDBJ databases">
        <title>The complete genome of Bacteroides helcogenes P 36-108.</title>
        <authorList>
            <consortium name="US DOE Joint Genome Institute (JGI-PGF)"/>
            <person name="Lucas S."/>
            <person name="Copeland A."/>
            <person name="Lapidus A."/>
            <person name="Bruce D."/>
            <person name="Goodwin L."/>
            <person name="Pitluck S."/>
            <person name="Kyrpides N."/>
            <person name="Mavromatis K."/>
            <person name="Ivanova N."/>
            <person name="Zeytun A."/>
            <person name="Brettin T."/>
            <person name="Detter J.C."/>
            <person name="Tapia R."/>
            <person name="Han C."/>
            <person name="Land M."/>
            <person name="Hauser L."/>
            <person name="Markowitz V."/>
            <person name="Cheng J.-F."/>
            <person name="Hugenholtz P."/>
            <person name="Woyke T."/>
            <person name="Wu D."/>
            <person name="Gronow S."/>
            <person name="Wellnitz S."/>
            <person name="Brambilla E."/>
            <person name="Klenk H.-P."/>
            <person name="Eisen J.A."/>
        </authorList>
    </citation>
    <scope>NUCLEOTIDE SEQUENCE</scope>
    <source>
        <strain>P 36-108</strain>
    </source>
</reference>
<dbReference type="InterPro" id="IPR051268">
    <property type="entry name" value="Type-I_R_enzyme_R_subunit"/>
</dbReference>
<dbReference type="KEGG" id="bhl:Bache_2558"/>
<dbReference type="PROSITE" id="PS51192">
    <property type="entry name" value="HELICASE_ATP_BIND_1"/>
    <property type="match status" value="1"/>
</dbReference>
<evidence type="ECO:0000313" key="12">
    <source>
        <dbReference type="EMBL" id="ADV44518.1"/>
    </source>
</evidence>
<dbReference type="PANTHER" id="PTHR30195:SF16">
    <property type="entry name" value="TYPE I RESTRICTION ENZYME ENDONUCLEASE SUBUNIT"/>
    <property type="match status" value="1"/>
</dbReference>
<dbReference type="CDD" id="cd22332">
    <property type="entry name" value="HsdR_N"/>
    <property type="match status" value="1"/>
</dbReference>
<dbReference type="Pfam" id="PF22679">
    <property type="entry name" value="T1R_D3-like"/>
    <property type="match status" value="1"/>
</dbReference>
<dbReference type="REBASE" id="31567">
    <property type="entry name" value="Bhe36ORF2554P"/>
</dbReference>
<comment type="subunit">
    <text evidence="10">The type I restriction/modification system is composed of three polypeptides R, M and S.</text>
</comment>
<dbReference type="InterPro" id="IPR014001">
    <property type="entry name" value="Helicase_ATP-bd"/>
</dbReference>
<evidence type="ECO:0000256" key="6">
    <source>
        <dbReference type="ARBA" id="ARBA00022759"/>
    </source>
</evidence>
<keyword evidence="4 10" id="KW-0547">Nucleotide-binding</keyword>
<comment type="function">
    <text evidence="10">Subunit R is required for both nuclease and ATPase activities, but not for modification.</text>
</comment>
<keyword evidence="13" id="KW-1185">Reference proteome</keyword>
<keyword evidence="9 10" id="KW-0238">DNA-binding</keyword>
<dbReference type="InterPro" id="IPR055180">
    <property type="entry name" value="HsdR_RecA-like_helicase_dom_2"/>
</dbReference>
<evidence type="ECO:0000313" key="13">
    <source>
        <dbReference type="Proteomes" id="UP000008630"/>
    </source>
</evidence>